<comment type="caution">
    <text evidence="7">The sequence shown here is derived from an EMBL/GenBank/DDBJ whole genome shotgun (WGS) entry which is preliminary data.</text>
</comment>
<feature type="transmembrane region" description="Helical" evidence="6">
    <location>
        <begin position="187"/>
        <end position="206"/>
    </location>
</feature>
<evidence type="ECO:0000313" key="7">
    <source>
        <dbReference type="EMBL" id="MCK6262913.1"/>
    </source>
</evidence>
<protein>
    <submittedName>
        <fullName evidence="7">LysE family translocator</fullName>
    </submittedName>
</protein>
<sequence length="208" mass="23068">MTLESLWLFVGIVFFVAVVPGPNALLVLSTSLSTRKRHAAANIFGVSIGFLVHAFVSATGMSLLLAQSEMAFSMLKWVGACYLFWLGFSNIRHGYLTLDGSIAIPTPKEGMFWQHFRRGLLTNLLNPKIVLFYLSIFPQFVGTKTVISDSLMLGMVQATVVASWFCVVIVLAQRLKHLLTQRKTARILNYSVGGIFMVFAAQLALYQL</sequence>
<feature type="transmembrane region" description="Helical" evidence="6">
    <location>
        <begin position="6"/>
        <end position="28"/>
    </location>
</feature>
<evidence type="ECO:0000256" key="3">
    <source>
        <dbReference type="ARBA" id="ARBA00022692"/>
    </source>
</evidence>
<gene>
    <name evidence="7" type="ORF">KP803_06430</name>
</gene>
<feature type="transmembrane region" description="Helical" evidence="6">
    <location>
        <begin position="70"/>
        <end position="88"/>
    </location>
</feature>
<dbReference type="InterPro" id="IPR001123">
    <property type="entry name" value="LeuE-type"/>
</dbReference>
<proteinExistence type="predicted"/>
<evidence type="ECO:0000313" key="8">
    <source>
        <dbReference type="Proteomes" id="UP001139559"/>
    </source>
</evidence>
<keyword evidence="8" id="KW-1185">Reference proteome</keyword>
<feature type="transmembrane region" description="Helical" evidence="6">
    <location>
        <begin position="40"/>
        <end position="64"/>
    </location>
</feature>
<evidence type="ECO:0000256" key="6">
    <source>
        <dbReference type="SAM" id="Phobius"/>
    </source>
</evidence>
<reference evidence="7" key="1">
    <citation type="submission" date="2021-11" db="EMBL/GenBank/DDBJ databases">
        <title>Vibrio ZSDE26 sp. nov. and Vibrio ZSDZ34 sp. nov., isolated from coastal seawater in Qingdao.</title>
        <authorList>
            <person name="Zhang P."/>
        </authorList>
    </citation>
    <scope>NUCLEOTIDE SEQUENCE</scope>
    <source>
        <strain evidence="7">ZSDE26</strain>
    </source>
</reference>
<dbReference type="PIRSF" id="PIRSF006324">
    <property type="entry name" value="LeuE"/>
    <property type="match status" value="1"/>
</dbReference>
<dbReference type="Proteomes" id="UP001139559">
    <property type="component" value="Unassembled WGS sequence"/>
</dbReference>
<dbReference type="GO" id="GO:0015171">
    <property type="term" value="F:amino acid transmembrane transporter activity"/>
    <property type="evidence" value="ECO:0007669"/>
    <property type="project" value="TreeGrafter"/>
</dbReference>
<evidence type="ECO:0000256" key="4">
    <source>
        <dbReference type="ARBA" id="ARBA00022989"/>
    </source>
</evidence>
<dbReference type="RefSeq" id="WP_248008021.1">
    <property type="nucleotide sequence ID" value="NZ_JAJHVV010000003.1"/>
</dbReference>
<evidence type="ECO:0000256" key="2">
    <source>
        <dbReference type="ARBA" id="ARBA00022475"/>
    </source>
</evidence>
<accession>A0A9X2BKJ9</accession>
<evidence type="ECO:0000256" key="1">
    <source>
        <dbReference type="ARBA" id="ARBA00004651"/>
    </source>
</evidence>
<organism evidence="7 8">
    <name type="scientific">Vibrio amylolyticus</name>
    <dbReference type="NCBI Taxonomy" id="2847292"/>
    <lineage>
        <taxon>Bacteria</taxon>
        <taxon>Pseudomonadati</taxon>
        <taxon>Pseudomonadota</taxon>
        <taxon>Gammaproteobacteria</taxon>
        <taxon>Vibrionales</taxon>
        <taxon>Vibrionaceae</taxon>
        <taxon>Vibrio</taxon>
    </lineage>
</organism>
<dbReference type="GO" id="GO:0005886">
    <property type="term" value="C:plasma membrane"/>
    <property type="evidence" value="ECO:0007669"/>
    <property type="project" value="UniProtKB-SubCell"/>
</dbReference>
<keyword evidence="3 6" id="KW-0812">Transmembrane</keyword>
<dbReference type="PANTHER" id="PTHR30086">
    <property type="entry name" value="ARGININE EXPORTER PROTEIN ARGO"/>
    <property type="match status" value="1"/>
</dbReference>
<name>A0A9X2BKJ9_9VIBR</name>
<dbReference type="EMBL" id="JAJHVV010000003">
    <property type="protein sequence ID" value="MCK6262913.1"/>
    <property type="molecule type" value="Genomic_DNA"/>
</dbReference>
<keyword evidence="4 6" id="KW-1133">Transmembrane helix</keyword>
<comment type="subcellular location">
    <subcellularLocation>
        <location evidence="1">Cell membrane</location>
        <topology evidence="1">Multi-pass membrane protein</topology>
    </subcellularLocation>
</comment>
<feature type="transmembrane region" description="Helical" evidence="6">
    <location>
        <begin position="153"/>
        <end position="175"/>
    </location>
</feature>
<dbReference type="Pfam" id="PF01810">
    <property type="entry name" value="LysE"/>
    <property type="match status" value="1"/>
</dbReference>
<keyword evidence="2" id="KW-1003">Cell membrane</keyword>
<dbReference type="PANTHER" id="PTHR30086:SF20">
    <property type="entry name" value="ARGININE EXPORTER PROTEIN ARGO-RELATED"/>
    <property type="match status" value="1"/>
</dbReference>
<evidence type="ECO:0000256" key="5">
    <source>
        <dbReference type="ARBA" id="ARBA00023136"/>
    </source>
</evidence>
<dbReference type="AlphaFoldDB" id="A0A9X2BKJ9"/>
<feature type="transmembrane region" description="Helical" evidence="6">
    <location>
        <begin position="120"/>
        <end position="141"/>
    </location>
</feature>
<keyword evidence="5 6" id="KW-0472">Membrane</keyword>